<evidence type="ECO:0000313" key="2">
    <source>
        <dbReference type="EMBL" id="MPC46607.1"/>
    </source>
</evidence>
<feature type="compositionally biased region" description="Basic and acidic residues" evidence="1">
    <location>
        <begin position="7"/>
        <end position="19"/>
    </location>
</feature>
<accession>A0A5B7FMQ1</accession>
<dbReference type="Proteomes" id="UP000324222">
    <property type="component" value="Unassembled WGS sequence"/>
</dbReference>
<organism evidence="2 3">
    <name type="scientific">Portunus trituberculatus</name>
    <name type="common">Swimming crab</name>
    <name type="synonym">Neptunus trituberculatus</name>
    <dbReference type="NCBI Taxonomy" id="210409"/>
    <lineage>
        <taxon>Eukaryota</taxon>
        <taxon>Metazoa</taxon>
        <taxon>Ecdysozoa</taxon>
        <taxon>Arthropoda</taxon>
        <taxon>Crustacea</taxon>
        <taxon>Multicrustacea</taxon>
        <taxon>Malacostraca</taxon>
        <taxon>Eumalacostraca</taxon>
        <taxon>Eucarida</taxon>
        <taxon>Decapoda</taxon>
        <taxon>Pleocyemata</taxon>
        <taxon>Brachyura</taxon>
        <taxon>Eubrachyura</taxon>
        <taxon>Portunoidea</taxon>
        <taxon>Portunidae</taxon>
        <taxon>Portuninae</taxon>
        <taxon>Portunus</taxon>
    </lineage>
</organism>
<reference evidence="2 3" key="1">
    <citation type="submission" date="2019-05" db="EMBL/GenBank/DDBJ databases">
        <title>Another draft genome of Portunus trituberculatus and its Hox gene families provides insights of decapod evolution.</title>
        <authorList>
            <person name="Jeong J.-H."/>
            <person name="Song I."/>
            <person name="Kim S."/>
            <person name="Choi T."/>
            <person name="Kim D."/>
            <person name="Ryu S."/>
            <person name="Kim W."/>
        </authorList>
    </citation>
    <scope>NUCLEOTIDE SEQUENCE [LARGE SCALE GENOMIC DNA]</scope>
    <source>
        <tissue evidence="2">Muscle</tissue>
    </source>
</reference>
<sequence>MFGTLSDKLHSEQNGREAAPRPSFQGHFEPSWTGAPEGSEGPSLPGHSRAPACWRRALALRETHGQMVMTHKHYSTLFCVELGSDPEIASIHQRTDTDMPSIRSQLEVNEGRGGLGKRRGTGGEEDKRCFAVNYVSVKLT</sequence>
<feature type="region of interest" description="Disordered" evidence="1">
    <location>
        <begin position="1"/>
        <end position="48"/>
    </location>
</feature>
<evidence type="ECO:0000256" key="1">
    <source>
        <dbReference type="SAM" id="MobiDB-lite"/>
    </source>
</evidence>
<name>A0A5B7FMQ1_PORTR</name>
<comment type="caution">
    <text evidence="2">The sequence shown here is derived from an EMBL/GenBank/DDBJ whole genome shotgun (WGS) entry which is preliminary data.</text>
</comment>
<gene>
    <name evidence="2" type="ORF">E2C01_040330</name>
</gene>
<protein>
    <submittedName>
        <fullName evidence="2">Uncharacterized protein</fullName>
    </submittedName>
</protein>
<keyword evidence="3" id="KW-1185">Reference proteome</keyword>
<dbReference type="AlphaFoldDB" id="A0A5B7FMQ1"/>
<dbReference type="EMBL" id="VSRR010007290">
    <property type="protein sequence ID" value="MPC46607.1"/>
    <property type="molecule type" value="Genomic_DNA"/>
</dbReference>
<proteinExistence type="predicted"/>
<evidence type="ECO:0000313" key="3">
    <source>
        <dbReference type="Proteomes" id="UP000324222"/>
    </source>
</evidence>